<evidence type="ECO:0000256" key="1">
    <source>
        <dbReference type="ARBA" id="ARBA00023015"/>
    </source>
</evidence>
<dbReference type="SMART" id="SM00354">
    <property type="entry name" value="HTH_LACI"/>
    <property type="match status" value="1"/>
</dbReference>
<accession>A0A162J161</accession>
<dbReference type="GO" id="GO:0003700">
    <property type="term" value="F:DNA-binding transcription factor activity"/>
    <property type="evidence" value="ECO:0007669"/>
    <property type="project" value="TreeGrafter"/>
</dbReference>
<reference evidence="6" key="3">
    <citation type="submission" date="2019-12" db="EMBL/GenBank/DDBJ databases">
        <title>Complete and Draft Genome Sequences of New Strains and Members of Some Known Species of the Genus Rathayibacter isolated from Plants.</title>
        <authorList>
            <person name="Tarlachkov S.V."/>
            <person name="Starodumova I.P."/>
            <person name="Dorofeeva L.V."/>
            <person name="Prisyazhnaya N.V."/>
            <person name="Leyn S.A."/>
            <person name="Zlamal J.E."/>
            <person name="Elane M.L."/>
            <person name="Osterman A.L."/>
            <person name="Nadler S.A."/>
            <person name="Subbotin S.A."/>
            <person name="Evtushenko L.I."/>
        </authorList>
    </citation>
    <scope>NUCLEOTIDE SEQUENCE</scope>
    <source>
        <strain evidence="6">VKM Ac-2761</strain>
    </source>
</reference>
<dbReference type="Proteomes" id="UP000465031">
    <property type="component" value="Chromosome"/>
</dbReference>
<dbReference type="SUPFAM" id="SSF53822">
    <property type="entry name" value="Periplasmic binding protein-like I"/>
    <property type="match status" value="1"/>
</dbReference>
<dbReference type="InterPro" id="IPR028082">
    <property type="entry name" value="Peripla_BP_I"/>
</dbReference>
<name>A0A162J161_9MICO</name>
<evidence type="ECO:0000313" key="8">
    <source>
        <dbReference type="Proteomes" id="UP000465031"/>
    </source>
</evidence>
<dbReference type="KEGG" id="rte:GSU10_13610"/>
<feature type="domain" description="HTH lacI-type" evidence="4">
    <location>
        <begin position="3"/>
        <end position="57"/>
    </location>
</feature>
<dbReference type="PROSITE" id="PS00356">
    <property type="entry name" value="HTH_LACI_1"/>
    <property type="match status" value="1"/>
</dbReference>
<dbReference type="GO" id="GO:0000976">
    <property type="term" value="F:transcription cis-regulatory region binding"/>
    <property type="evidence" value="ECO:0007669"/>
    <property type="project" value="TreeGrafter"/>
</dbReference>
<dbReference type="CDD" id="cd01392">
    <property type="entry name" value="HTH_LacI"/>
    <property type="match status" value="1"/>
</dbReference>
<evidence type="ECO:0000256" key="2">
    <source>
        <dbReference type="ARBA" id="ARBA00023125"/>
    </source>
</evidence>
<reference evidence="8" key="2">
    <citation type="submission" date="2019-12" db="EMBL/GenBank/DDBJ databases">
        <title>Complete and draft genome sequences of new strains and members of some known species of the genus Rathayibacter isolated from plants.</title>
        <authorList>
            <person name="Tarlachkov S.V."/>
            <person name="Starodumova I.P."/>
            <person name="Dorofeeva L.V."/>
            <person name="Prisyazhnaya N.V."/>
            <person name="Leyn S."/>
            <person name="Zlamal J."/>
            <person name="Elan M."/>
            <person name="Osterman A.L."/>
            <person name="Nadler S."/>
            <person name="Subbotin S.A."/>
            <person name="Evtushenko L.I."/>
        </authorList>
    </citation>
    <scope>NUCLEOTIDE SEQUENCE [LARGE SCALE GENOMIC DNA]</scope>
    <source>
        <strain evidence="8">VKM Ac-2761</strain>
    </source>
</reference>
<evidence type="ECO:0000313" key="7">
    <source>
        <dbReference type="Proteomes" id="UP000076717"/>
    </source>
</evidence>
<dbReference type="OrthoDB" id="2854648at2"/>
<evidence type="ECO:0000313" key="5">
    <source>
        <dbReference type="EMBL" id="KZX20697.1"/>
    </source>
</evidence>
<dbReference type="AlphaFoldDB" id="A0A162J161"/>
<protein>
    <submittedName>
        <fullName evidence="5">HTH-type transcriptional regulator DegA</fullName>
    </submittedName>
    <submittedName>
        <fullName evidence="6">Substrate-binding domain-containing protein</fullName>
    </submittedName>
</protein>
<dbReference type="Proteomes" id="UP000076717">
    <property type="component" value="Unassembled WGS sequence"/>
</dbReference>
<dbReference type="InterPro" id="IPR046335">
    <property type="entry name" value="LacI/GalR-like_sensor"/>
</dbReference>
<dbReference type="EMBL" id="LIIN01000079">
    <property type="protein sequence ID" value="KZX20697.1"/>
    <property type="molecule type" value="Genomic_DNA"/>
</dbReference>
<dbReference type="RefSeq" id="WP_068211840.1">
    <property type="nucleotide sequence ID" value="NZ_CP047186.1"/>
</dbReference>
<dbReference type="Gene3D" id="3.40.50.2300">
    <property type="match status" value="2"/>
</dbReference>
<dbReference type="InterPro" id="IPR000843">
    <property type="entry name" value="HTH_LacI"/>
</dbReference>
<dbReference type="PANTHER" id="PTHR30146:SF109">
    <property type="entry name" value="HTH-TYPE TRANSCRIPTIONAL REGULATOR GALS"/>
    <property type="match status" value="1"/>
</dbReference>
<dbReference type="Gene3D" id="1.10.260.40">
    <property type="entry name" value="lambda repressor-like DNA-binding domains"/>
    <property type="match status" value="1"/>
</dbReference>
<evidence type="ECO:0000313" key="6">
    <source>
        <dbReference type="EMBL" id="QHC56564.1"/>
    </source>
</evidence>
<dbReference type="SUPFAM" id="SSF47413">
    <property type="entry name" value="lambda repressor-like DNA-binding domains"/>
    <property type="match status" value="1"/>
</dbReference>
<organism evidence="5 7">
    <name type="scientific">Rathayibacter tanaceti</name>
    <dbReference type="NCBI Taxonomy" id="1671680"/>
    <lineage>
        <taxon>Bacteria</taxon>
        <taxon>Bacillati</taxon>
        <taxon>Actinomycetota</taxon>
        <taxon>Actinomycetes</taxon>
        <taxon>Micrococcales</taxon>
        <taxon>Microbacteriaceae</taxon>
        <taxon>Rathayibacter</taxon>
    </lineage>
</organism>
<dbReference type="PROSITE" id="PS50932">
    <property type="entry name" value="HTH_LACI_2"/>
    <property type="match status" value="1"/>
</dbReference>
<dbReference type="EMBL" id="CP047186">
    <property type="protein sequence ID" value="QHC56564.1"/>
    <property type="molecule type" value="Genomic_DNA"/>
</dbReference>
<dbReference type="CDD" id="cd06267">
    <property type="entry name" value="PBP1_LacI_sugar_binding-like"/>
    <property type="match status" value="1"/>
</dbReference>
<proteinExistence type="predicted"/>
<evidence type="ECO:0000259" key="4">
    <source>
        <dbReference type="PROSITE" id="PS50932"/>
    </source>
</evidence>
<evidence type="ECO:0000256" key="3">
    <source>
        <dbReference type="ARBA" id="ARBA00023163"/>
    </source>
</evidence>
<dbReference type="InterPro" id="IPR010982">
    <property type="entry name" value="Lambda_DNA-bd_dom_sf"/>
</dbReference>
<sequence>MAVTLHDVARASGVSIKTVSNVINDYPHIRPATRERVEAAIAELGYSPNLSARSLRRGRTGVIGLALPELSLAYFAELADSVMRAADRRGLTVLIEQTGGDPARERSVLSSPRRQLTDGLLFSPLGIDMTDEPALAVDYPLVLLGERIFTERVDHVTMQNVEAARAATAHLLESGRRRIVALGAHAGEEIGSAVLRTQGYREALEAAGVPYDERLIGHSGPWHRLNGAVAMRGIIESRVDFDAVFAFNDTLALGAVRTLQDAGLDVPGDVAVIGFDDIDESRYSVPSLSSIDPGREEIAQAAVDVLKARIDGTDTTPHGLRTAAFTVVPRESSAARRAG</sequence>
<dbReference type="PANTHER" id="PTHR30146">
    <property type="entry name" value="LACI-RELATED TRANSCRIPTIONAL REPRESSOR"/>
    <property type="match status" value="1"/>
</dbReference>
<dbReference type="PATRIC" id="fig|1671680.3.peg.2345"/>
<keyword evidence="3" id="KW-0804">Transcription</keyword>
<keyword evidence="1" id="KW-0805">Transcription regulation</keyword>
<dbReference type="Pfam" id="PF00356">
    <property type="entry name" value="LacI"/>
    <property type="match status" value="1"/>
</dbReference>
<gene>
    <name evidence="5" type="primary">degA_2</name>
    <name evidence="5" type="ORF">ACH61_02201</name>
    <name evidence="6" type="ORF">GSU10_13610</name>
</gene>
<reference evidence="5 7" key="1">
    <citation type="submission" date="2015-08" db="EMBL/GenBank/DDBJ databases">
        <title>Draft Genome Sequence of Rathayibacter sp. Strain VKM Ac-2596 Isolated from Leaf Gall Induced by Plant-Parasitic Nematodes.</title>
        <authorList>
            <person name="Vasilenko O.V."/>
            <person name="Starodumova I.P."/>
            <person name="Tarlachkov S.V."/>
            <person name="Dorofeeva L.V."/>
            <person name="Evtushenko L.I."/>
        </authorList>
    </citation>
    <scope>NUCLEOTIDE SEQUENCE [LARGE SCALE GENOMIC DNA]</scope>
    <source>
        <strain evidence="5 7">VKM Ac-2596</strain>
    </source>
</reference>
<keyword evidence="2" id="KW-0238">DNA-binding</keyword>
<keyword evidence="7" id="KW-1185">Reference proteome</keyword>
<dbReference type="Pfam" id="PF13377">
    <property type="entry name" value="Peripla_BP_3"/>
    <property type="match status" value="1"/>
</dbReference>